<proteinExistence type="predicted"/>
<name>A0A8C4QT31_EPTBU</name>
<dbReference type="Ensembl" id="ENSEBUT00000020027.1">
    <property type="protein sequence ID" value="ENSEBUP00000019452.1"/>
    <property type="gene ID" value="ENSEBUG00000012100.1"/>
</dbReference>
<sequence length="218" mass="22005">MELFLSFNCSITSTTEGGRRLRFHPHVPLTTTTTTSLFFMYLRKAGCNALSFDRRSCLSRFRPQPCLSPPETTCLPVLLTNEASYSLFFVLLTSRQSFVTLGGVSSSAVILGGVSSSAVTLGGVSSSAVTLGGVSSSAVTLGGVSSSAVTLGGVSSSAVTLGGVSSSAVTLGGVSSSAVTLGGVSSSAVTLGGVSSRSHVQSFASICSATSKIVSFFL</sequence>
<accession>A0A8C4QT31</accession>
<protein>
    <submittedName>
        <fullName evidence="1">Uncharacterized protein</fullName>
    </submittedName>
</protein>
<dbReference type="Proteomes" id="UP000694388">
    <property type="component" value="Unplaced"/>
</dbReference>
<dbReference type="GeneTree" id="ENSGT01100000266180"/>
<evidence type="ECO:0000313" key="2">
    <source>
        <dbReference type="Proteomes" id="UP000694388"/>
    </source>
</evidence>
<reference evidence="1" key="2">
    <citation type="submission" date="2025-09" db="UniProtKB">
        <authorList>
            <consortium name="Ensembl"/>
        </authorList>
    </citation>
    <scope>IDENTIFICATION</scope>
</reference>
<organism evidence="1 2">
    <name type="scientific">Eptatretus burgeri</name>
    <name type="common">Inshore hagfish</name>
    <dbReference type="NCBI Taxonomy" id="7764"/>
    <lineage>
        <taxon>Eukaryota</taxon>
        <taxon>Metazoa</taxon>
        <taxon>Chordata</taxon>
        <taxon>Craniata</taxon>
        <taxon>Vertebrata</taxon>
        <taxon>Cyclostomata</taxon>
        <taxon>Myxini</taxon>
        <taxon>Myxiniformes</taxon>
        <taxon>Myxinidae</taxon>
        <taxon>Eptatretinae</taxon>
        <taxon>Eptatretus</taxon>
    </lineage>
</organism>
<keyword evidence="2" id="KW-1185">Reference proteome</keyword>
<evidence type="ECO:0000313" key="1">
    <source>
        <dbReference type="Ensembl" id="ENSEBUP00000019452.1"/>
    </source>
</evidence>
<reference evidence="1" key="1">
    <citation type="submission" date="2025-08" db="UniProtKB">
        <authorList>
            <consortium name="Ensembl"/>
        </authorList>
    </citation>
    <scope>IDENTIFICATION</scope>
</reference>
<dbReference type="AlphaFoldDB" id="A0A8C4QT31"/>